<evidence type="ECO:0000256" key="4">
    <source>
        <dbReference type="ARBA" id="ARBA00022840"/>
    </source>
</evidence>
<comment type="caution">
    <text evidence="6">The sequence shown here is derived from an EMBL/GenBank/DDBJ whole genome shotgun (WGS) entry which is preliminary data.</text>
</comment>
<dbReference type="InterPro" id="IPR032875">
    <property type="entry name" value="Succ_CoA_lig_flav_dom"/>
</dbReference>
<dbReference type="Pfam" id="PF13380">
    <property type="entry name" value="CoA_binding_2"/>
    <property type="match status" value="1"/>
</dbReference>
<dbReference type="InterPro" id="IPR036291">
    <property type="entry name" value="NAD(P)-bd_dom_sf"/>
</dbReference>
<proteinExistence type="predicted"/>
<keyword evidence="3" id="KW-0547">Nucleotide-binding</keyword>
<sequence>MRDIRPLVAPRSIAVIGASTNAQKSGGVLFHNLVRGGFAGPLYPINPNAAEVMGRKAYASLADVPEHVDLVYIVLPRDHVETAVTQCIAAGARAASIITAGFAEASEAGRVDQERIRAMARGAGLLLGGPNTIGMVNAECGMMGSFVNFPRWETGGVSLFTQTGIFTGALMLGVMSAETQRLPVGKSIDVGNKIDVDELDFLDFVADDPGTSVIGFYIETILRPAAFLARAKQIRGSKPIVMLKPGRTADGARASLAHTGSRESLTDSERDALDAAIAEAGIIRVADEHEFVDTLRTLAYAPRPKGRRVAVATTSGALGVMTTDLVVEAGLTLSTFAPATVARMRTILPDWLPPENPFDFWIGIDVKGPREAHEVGLDAVMADPNTDMVLATLLAPGNADFPEFGALIRRLRKEHDKPIVLAIYGGAARERWIRDIEGAGVPVLRTSREAARALALLAAAAAV</sequence>
<protein>
    <submittedName>
        <fullName evidence="6">Acetate--CoA ligase family protein</fullName>
    </submittedName>
</protein>
<feature type="domain" description="CoA-binding" evidence="5">
    <location>
        <begin position="7"/>
        <end position="102"/>
    </location>
</feature>
<evidence type="ECO:0000256" key="2">
    <source>
        <dbReference type="ARBA" id="ARBA00022598"/>
    </source>
</evidence>
<dbReference type="GO" id="GO:0016874">
    <property type="term" value="F:ligase activity"/>
    <property type="evidence" value="ECO:0007669"/>
    <property type="project" value="UniProtKB-KW"/>
</dbReference>
<dbReference type="PANTHER" id="PTHR43334">
    <property type="entry name" value="ACETATE--COA LIGASE [ADP-FORMING]"/>
    <property type="match status" value="1"/>
</dbReference>
<evidence type="ECO:0000256" key="1">
    <source>
        <dbReference type="ARBA" id="ARBA00022532"/>
    </source>
</evidence>
<keyword evidence="1" id="KW-0816">Tricarboxylic acid cycle</keyword>
<organism evidence="6 7">
    <name type="scientific">Rhodoplanes azumiensis</name>
    <dbReference type="NCBI Taxonomy" id="1897628"/>
    <lineage>
        <taxon>Bacteria</taxon>
        <taxon>Pseudomonadati</taxon>
        <taxon>Pseudomonadota</taxon>
        <taxon>Alphaproteobacteria</taxon>
        <taxon>Hyphomicrobiales</taxon>
        <taxon>Nitrobacteraceae</taxon>
        <taxon>Rhodoplanes</taxon>
    </lineage>
</organism>
<dbReference type="Gene3D" id="3.40.50.261">
    <property type="entry name" value="Succinyl-CoA synthetase domains"/>
    <property type="match status" value="2"/>
</dbReference>
<dbReference type="Proteomes" id="UP001597314">
    <property type="component" value="Unassembled WGS sequence"/>
</dbReference>
<dbReference type="SMART" id="SM00881">
    <property type="entry name" value="CoA_binding"/>
    <property type="match status" value="1"/>
</dbReference>
<dbReference type="PANTHER" id="PTHR43334:SF1">
    <property type="entry name" value="3-HYDROXYPROPIONATE--COA LIGASE [ADP-FORMING]"/>
    <property type="match status" value="1"/>
</dbReference>
<keyword evidence="7" id="KW-1185">Reference proteome</keyword>
<gene>
    <name evidence="6" type="ORF">ACFSOX_14120</name>
</gene>
<keyword evidence="2 6" id="KW-0436">Ligase</keyword>
<name>A0ABW5AMV3_9BRAD</name>
<dbReference type="SUPFAM" id="SSF52210">
    <property type="entry name" value="Succinyl-CoA synthetase domains"/>
    <property type="match status" value="2"/>
</dbReference>
<evidence type="ECO:0000256" key="3">
    <source>
        <dbReference type="ARBA" id="ARBA00022741"/>
    </source>
</evidence>
<keyword evidence="4" id="KW-0067">ATP-binding</keyword>
<accession>A0ABW5AMV3</accession>
<dbReference type="InterPro" id="IPR016102">
    <property type="entry name" value="Succinyl-CoA_synth-like"/>
</dbReference>
<dbReference type="Pfam" id="PF13607">
    <property type="entry name" value="Succ_CoA_lig"/>
    <property type="match status" value="1"/>
</dbReference>
<evidence type="ECO:0000259" key="5">
    <source>
        <dbReference type="SMART" id="SM00881"/>
    </source>
</evidence>
<dbReference type="InterPro" id="IPR051538">
    <property type="entry name" value="Acyl-CoA_Synth/Transferase"/>
</dbReference>
<dbReference type="InterPro" id="IPR003781">
    <property type="entry name" value="CoA-bd"/>
</dbReference>
<dbReference type="RefSeq" id="WP_378478451.1">
    <property type="nucleotide sequence ID" value="NZ_JBHUIW010000016.1"/>
</dbReference>
<evidence type="ECO:0000313" key="7">
    <source>
        <dbReference type="Proteomes" id="UP001597314"/>
    </source>
</evidence>
<dbReference type="Gene3D" id="3.40.50.720">
    <property type="entry name" value="NAD(P)-binding Rossmann-like Domain"/>
    <property type="match status" value="1"/>
</dbReference>
<dbReference type="SUPFAM" id="SSF51735">
    <property type="entry name" value="NAD(P)-binding Rossmann-fold domains"/>
    <property type="match status" value="1"/>
</dbReference>
<evidence type="ECO:0000313" key="6">
    <source>
        <dbReference type="EMBL" id="MFD2183291.1"/>
    </source>
</evidence>
<reference evidence="7" key="1">
    <citation type="journal article" date="2019" name="Int. J. Syst. Evol. Microbiol.">
        <title>The Global Catalogue of Microorganisms (GCM) 10K type strain sequencing project: providing services to taxonomists for standard genome sequencing and annotation.</title>
        <authorList>
            <consortium name="The Broad Institute Genomics Platform"/>
            <consortium name="The Broad Institute Genome Sequencing Center for Infectious Disease"/>
            <person name="Wu L."/>
            <person name="Ma J."/>
        </authorList>
    </citation>
    <scope>NUCLEOTIDE SEQUENCE [LARGE SCALE GENOMIC DNA]</scope>
    <source>
        <strain evidence="7">CGMCC 1.6774</strain>
    </source>
</reference>
<dbReference type="EMBL" id="JBHUIW010000016">
    <property type="protein sequence ID" value="MFD2183291.1"/>
    <property type="molecule type" value="Genomic_DNA"/>
</dbReference>